<feature type="domain" description="Response regulatory" evidence="11">
    <location>
        <begin position="685"/>
        <end position="801"/>
    </location>
</feature>
<comment type="catalytic activity">
    <reaction evidence="1">
        <text>ATP + protein L-histidine = ADP + protein N-phospho-L-histidine.</text>
        <dbReference type="EC" id="2.7.13.3"/>
    </reaction>
</comment>
<feature type="domain" description="PAC" evidence="13">
    <location>
        <begin position="366"/>
        <end position="417"/>
    </location>
</feature>
<dbReference type="Gene3D" id="3.30.565.10">
    <property type="entry name" value="Histidine kinase-like ATPase, C-terminal domain"/>
    <property type="match status" value="1"/>
</dbReference>
<dbReference type="Pfam" id="PF08447">
    <property type="entry name" value="PAS_3"/>
    <property type="match status" value="1"/>
</dbReference>
<evidence type="ECO:0000256" key="7">
    <source>
        <dbReference type="ARBA" id="ARBA00022840"/>
    </source>
</evidence>
<dbReference type="SMART" id="SM00387">
    <property type="entry name" value="HATPase_c"/>
    <property type="match status" value="1"/>
</dbReference>
<evidence type="ECO:0000256" key="1">
    <source>
        <dbReference type="ARBA" id="ARBA00000085"/>
    </source>
</evidence>
<organism evidence="14">
    <name type="scientific">Desulfatirhabdium butyrativorans</name>
    <dbReference type="NCBI Taxonomy" id="340467"/>
    <lineage>
        <taxon>Bacteria</taxon>
        <taxon>Pseudomonadati</taxon>
        <taxon>Thermodesulfobacteriota</taxon>
        <taxon>Desulfobacteria</taxon>
        <taxon>Desulfobacterales</taxon>
        <taxon>Desulfatirhabdiaceae</taxon>
        <taxon>Desulfatirhabdium</taxon>
    </lineage>
</organism>
<dbReference type="PROSITE" id="PS50113">
    <property type="entry name" value="PAC"/>
    <property type="match status" value="1"/>
</dbReference>
<dbReference type="SUPFAM" id="SSF52172">
    <property type="entry name" value="CheY-like"/>
    <property type="match status" value="1"/>
</dbReference>
<dbReference type="EMBL" id="DSUH01000338">
    <property type="protein sequence ID" value="HGU34090.1"/>
    <property type="molecule type" value="Genomic_DNA"/>
</dbReference>
<evidence type="ECO:0000256" key="8">
    <source>
        <dbReference type="ARBA" id="ARBA00023012"/>
    </source>
</evidence>
<dbReference type="PANTHER" id="PTHR43065">
    <property type="entry name" value="SENSOR HISTIDINE KINASE"/>
    <property type="match status" value="1"/>
</dbReference>
<dbReference type="SMART" id="SM00091">
    <property type="entry name" value="PAS"/>
    <property type="match status" value="3"/>
</dbReference>
<dbReference type="PRINTS" id="PR00344">
    <property type="entry name" value="BCTRLSENSOR"/>
</dbReference>
<dbReference type="InterPro" id="IPR035965">
    <property type="entry name" value="PAS-like_dom_sf"/>
</dbReference>
<keyword evidence="6" id="KW-0418">Kinase</keyword>
<keyword evidence="3 9" id="KW-0597">Phosphoprotein</keyword>
<dbReference type="Gene3D" id="3.30.450.20">
    <property type="entry name" value="PAS domain"/>
    <property type="match status" value="3"/>
</dbReference>
<dbReference type="PROSITE" id="PS50109">
    <property type="entry name" value="HIS_KIN"/>
    <property type="match status" value="1"/>
</dbReference>
<feature type="domain" description="PAS" evidence="12">
    <location>
        <begin position="45"/>
        <end position="115"/>
    </location>
</feature>
<dbReference type="Pfam" id="PF13426">
    <property type="entry name" value="PAS_9"/>
    <property type="match status" value="1"/>
</dbReference>
<keyword evidence="8" id="KW-0902">Two-component regulatory system</keyword>
<dbReference type="SUPFAM" id="SSF55785">
    <property type="entry name" value="PYP-like sensor domain (PAS domain)"/>
    <property type="match status" value="3"/>
</dbReference>
<evidence type="ECO:0000256" key="9">
    <source>
        <dbReference type="PROSITE-ProRule" id="PRU00169"/>
    </source>
</evidence>
<dbReference type="InterPro" id="IPR001610">
    <property type="entry name" value="PAC"/>
</dbReference>
<dbReference type="InterPro" id="IPR003661">
    <property type="entry name" value="HisK_dim/P_dom"/>
</dbReference>
<evidence type="ECO:0000256" key="6">
    <source>
        <dbReference type="ARBA" id="ARBA00022777"/>
    </source>
</evidence>
<dbReference type="CDD" id="cd00156">
    <property type="entry name" value="REC"/>
    <property type="match status" value="1"/>
</dbReference>
<comment type="caution">
    <text evidence="14">The sequence shown here is derived from an EMBL/GenBank/DDBJ whole genome shotgun (WGS) entry which is preliminary data.</text>
</comment>
<dbReference type="CDD" id="cd00082">
    <property type="entry name" value="HisKA"/>
    <property type="match status" value="1"/>
</dbReference>
<keyword evidence="5" id="KW-0547">Nucleotide-binding</keyword>
<dbReference type="InterPro" id="IPR036890">
    <property type="entry name" value="HATPase_C_sf"/>
</dbReference>
<accession>A0A7C4VRJ8</accession>
<dbReference type="InterPro" id="IPR013655">
    <property type="entry name" value="PAS_fold_3"/>
</dbReference>
<feature type="domain" description="PAS" evidence="12">
    <location>
        <begin position="183"/>
        <end position="235"/>
    </location>
</feature>
<dbReference type="InterPro" id="IPR000700">
    <property type="entry name" value="PAS-assoc_C"/>
</dbReference>
<dbReference type="SMART" id="SM00448">
    <property type="entry name" value="REC"/>
    <property type="match status" value="1"/>
</dbReference>
<dbReference type="InterPro" id="IPR003594">
    <property type="entry name" value="HATPase_dom"/>
</dbReference>
<protein>
    <recommendedName>
        <fullName evidence="2">histidine kinase</fullName>
        <ecNumber evidence="2">2.7.13.3</ecNumber>
    </recommendedName>
</protein>
<dbReference type="GO" id="GO:0005524">
    <property type="term" value="F:ATP binding"/>
    <property type="evidence" value="ECO:0007669"/>
    <property type="project" value="UniProtKB-KW"/>
</dbReference>
<dbReference type="InterPro" id="IPR011006">
    <property type="entry name" value="CheY-like_superfamily"/>
</dbReference>
<evidence type="ECO:0000259" key="11">
    <source>
        <dbReference type="PROSITE" id="PS50110"/>
    </source>
</evidence>
<dbReference type="InterPro" id="IPR001789">
    <property type="entry name" value="Sig_transdc_resp-reg_receiver"/>
</dbReference>
<feature type="domain" description="Histidine kinase" evidence="10">
    <location>
        <begin position="437"/>
        <end position="664"/>
    </location>
</feature>
<dbReference type="InterPro" id="IPR013767">
    <property type="entry name" value="PAS_fold"/>
</dbReference>
<evidence type="ECO:0000256" key="5">
    <source>
        <dbReference type="ARBA" id="ARBA00022741"/>
    </source>
</evidence>
<dbReference type="InterPro" id="IPR004358">
    <property type="entry name" value="Sig_transdc_His_kin-like_C"/>
</dbReference>
<dbReference type="Pfam" id="PF02518">
    <property type="entry name" value="HATPase_c"/>
    <property type="match status" value="1"/>
</dbReference>
<dbReference type="PANTHER" id="PTHR43065:SF42">
    <property type="entry name" value="TWO-COMPONENT SENSOR PPRA"/>
    <property type="match status" value="1"/>
</dbReference>
<dbReference type="SMART" id="SM00086">
    <property type="entry name" value="PAC"/>
    <property type="match status" value="2"/>
</dbReference>
<dbReference type="Pfam" id="PF00072">
    <property type="entry name" value="Response_reg"/>
    <property type="match status" value="1"/>
</dbReference>
<dbReference type="GO" id="GO:0000155">
    <property type="term" value="F:phosphorelay sensor kinase activity"/>
    <property type="evidence" value="ECO:0007669"/>
    <property type="project" value="InterPro"/>
</dbReference>
<evidence type="ECO:0000259" key="10">
    <source>
        <dbReference type="PROSITE" id="PS50109"/>
    </source>
</evidence>
<dbReference type="PROSITE" id="PS50112">
    <property type="entry name" value="PAS"/>
    <property type="match status" value="2"/>
</dbReference>
<evidence type="ECO:0000256" key="2">
    <source>
        <dbReference type="ARBA" id="ARBA00012438"/>
    </source>
</evidence>
<feature type="modified residue" description="4-aspartylphosphate" evidence="9">
    <location>
        <position position="736"/>
    </location>
</feature>
<evidence type="ECO:0000259" key="12">
    <source>
        <dbReference type="PROSITE" id="PS50112"/>
    </source>
</evidence>
<dbReference type="CDD" id="cd00130">
    <property type="entry name" value="PAS"/>
    <property type="match status" value="3"/>
</dbReference>
<dbReference type="Gene3D" id="3.40.50.2300">
    <property type="match status" value="1"/>
</dbReference>
<name>A0A7C4VRJ8_9BACT</name>
<dbReference type="EC" id="2.7.13.3" evidence="2"/>
<evidence type="ECO:0000313" key="14">
    <source>
        <dbReference type="EMBL" id="HGU34090.1"/>
    </source>
</evidence>
<evidence type="ECO:0000256" key="3">
    <source>
        <dbReference type="ARBA" id="ARBA00022553"/>
    </source>
</evidence>
<dbReference type="Pfam" id="PF00989">
    <property type="entry name" value="PAS"/>
    <property type="match status" value="1"/>
</dbReference>
<dbReference type="SUPFAM" id="SSF55874">
    <property type="entry name" value="ATPase domain of HSP90 chaperone/DNA topoisomerase II/histidine kinase"/>
    <property type="match status" value="1"/>
</dbReference>
<sequence>MAFLAGLAGMALFLLAVWTWNVLLRRQVRRQTETILVRERALQESEKNFRTFFETIDDLILVSTHDGNILYTNPAVNRKLGFSPEELESMHLLDVHPPEKRSEAEAIFAVMLQGGMDVYPLPLQSKDGSLLPVETRVWMGQWNGIDCIYGISKDLRKEQEALQLFDRIFRQNPAVMAITRVSDNVFIDVNEAFLKTLGYGREEIFGKTASELGLFVTPSKQQEAKEKLRNTQQLADVELDVRCKDGSVRNGLFYGDVIESQGQQHYLTVMIDQTRRKQAEEALTTEYAFRNAIIEHMAEGLCVCHPMEQHPFFHFTIWNPNMVSITGYTLEEINHAGWCPLMAPDEATAIRGMERMRRSFQQDDLRNEEWPILRKDGRLRWVRISTSVLKSDGGRIHVLALLEDITEQKRMEAEQREMEKRLQQIEKAEALSRMAGAIAHHFNNQLMVILGNLDMAREHCQEDENARRSLIAMRKATQKAAEISHLMLIYAGSDFKKKDAIDLNELCKRQVPLIEASLPNHIRLKTAFSEPGLNALANVGQIQKALMHLITNAVEAIGDRPGTIHISLDIMSGSDIPIIHRYPIDRQPRIDGSYACITVSDTGCGIADDDLHRIMDPFFTSKFTGRGMGLAFVLGILRGHDGFLCVESEPKRGSTFRIFLPRVEAKATTHPVSVYQQPDFHAEGQVLVVEDEPLVLDVTETILKRLGFTVVRAANGLEALQVFEKSPEQFRFVISDLAMPYLDGWELLSAMRRIRSDIPVILASGYNEAHVWKGEHAERPQAVLEKPYQIQELIAAIQQIVVPKHV</sequence>
<dbReference type="GO" id="GO:0006355">
    <property type="term" value="P:regulation of DNA-templated transcription"/>
    <property type="evidence" value="ECO:0007669"/>
    <property type="project" value="InterPro"/>
</dbReference>
<dbReference type="InterPro" id="IPR005467">
    <property type="entry name" value="His_kinase_dom"/>
</dbReference>
<evidence type="ECO:0000256" key="4">
    <source>
        <dbReference type="ARBA" id="ARBA00022679"/>
    </source>
</evidence>
<dbReference type="Gene3D" id="1.10.287.130">
    <property type="match status" value="1"/>
</dbReference>
<dbReference type="AlphaFoldDB" id="A0A7C4VRJ8"/>
<evidence type="ECO:0000259" key="13">
    <source>
        <dbReference type="PROSITE" id="PS50113"/>
    </source>
</evidence>
<keyword evidence="7" id="KW-0067">ATP-binding</keyword>
<gene>
    <name evidence="14" type="ORF">ENS29_14785</name>
</gene>
<reference evidence="14" key="1">
    <citation type="journal article" date="2020" name="mSystems">
        <title>Genome- and Community-Level Interaction Insights into Carbon Utilization and Element Cycling Functions of Hydrothermarchaeota in Hydrothermal Sediment.</title>
        <authorList>
            <person name="Zhou Z."/>
            <person name="Liu Y."/>
            <person name="Xu W."/>
            <person name="Pan J."/>
            <person name="Luo Z.H."/>
            <person name="Li M."/>
        </authorList>
    </citation>
    <scope>NUCLEOTIDE SEQUENCE [LARGE SCALE GENOMIC DNA]</scope>
    <source>
        <strain evidence="14">SpSt-477</strain>
    </source>
</reference>
<dbReference type="PROSITE" id="PS50110">
    <property type="entry name" value="RESPONSE_REGULATORY"/>
    <property type="match status" value="1"/>
</dbReference>
<dbReference type="InterPro" id="IPR000014">
    <property type="entry name" value="PAS"/>
</dbReference>
<keyword evidence="4" id="KW-0808">Transferase</keyword>
<proteinExistence type="predicted"/>
<dbReference type="NCBIfam" id="TIGR00229">
    <property type="entry name" value="sensory_box"/>
    <property type="match status" value="3"/>
</dbReference>